<feature type="region of interest" description="Disordered" evidence="5">
    <location>
        <begin position="1150"/>
        <end position="1191"/>
    </location>
</feature>
<dbReference type="EMBL" id="VLTM01000018">
    <property type="protein sequence ID" value="KAA0164212.1"/>
    <property type="molecule type" value="Genomic_DNA"/>
</dbReference>
<name>A0A5A8DFV3_CAFRO</name>
<feature type="transmembrane region" description="Helical" evidence="6">
    <location>
        <begin position="38"/>
        <end position="56"/>
    </location>
</feature>
<dbReference type="GO" id="GO:0016020">
    <property type="term" value="C:membrane"/>
    <property type="evidence" value="ECO:0007669"/>
    <property type="project" value="UniProtKB-SubCell"/>
</dbReference>
<feature type="compositionally biased region" description="Acidic residues" evidence="5">
    <location>
        <begin position="617"/>
        <end position="641"/>
    </location>
</feature>
<feature type="region of interest" description="Disordered" evidence="5">
    <location>
        <begin position="1009"/>
        <end position="1046"/>
    </location>
</feature>
<dbReference type="PANTHER" id="PTHR43336:SF3">
    <property type="entry name" value="GUANYLATE CYCLASE DOMAIN-CONTAINING PROTEIN"/>
    <property type="match status" value="1"/>
</dbReference>
<dbReference type="InterPro" id="IPR029787">
    <property type="entry name" value="Nucleotide_cyclase"/>
</dbReference>
<feature type="region of interest" description="Disordered" evidence="5">
    <location>
        <begin position="233"/>
        <end position="297"/>
    </location>
</feature>
<keyword evidence="2 6" id="KW-0812">Transmembrane</keyword>
<protein>
    <recommendedName>
        <fullName evidence="7">Guanylate cyclase domain-containing protein</fullName>
    </recommendedName>
</protein>
<feature type="compositionally biased region" description="Basic and acidic residues" evidence="5">
    <location>
        <begin position="642"/>
        <end position="655"/>
    </location>
</feature>
<sequence length="1563" mass="165086">MLEILDGRQFGTLITLITIYALFGDDMRLWLTSKPSDNIFYGLSAVAFAFFAFEFMTNSCFRPGFASPPSFYFWLDLLATLSLLPEIGWIWDPVQSYLEGSGTTTSADLSAQIRAGRAARAGSKAGRVVRIVRLIRLVRVFKLYKHCRRARHVRQAQRDADAQDVSEHAGLITDEAPRFSVVEQSPFGAKSKDSPVVVGGSHRSARVAPERVNSGELPHVPSMRRAKLLMGAGQGANGQPAVLTPKHSASGAAPKAEGGPESKAVAPLSGVHPLPSDETFAAGPTNAPSGSRWSARSMGSADAASSFAAPPRLEPAVVRPFAAPTALDAAIAAQSEDPDELDSGAEVTGKQVHTISNVGIVLSDLTIRRVILLILVMLFVVPFLSTLDVSPSKQILGGLAQLHRYPQDANITDDEFRFNAQMYARHAGRVIYLAVCPESSTGCRHSRKVSVLHDWLSEMSFDENGDQPRFANGTAASRPYGLLTHPVTGWMPSMLLDSEATILTLYRTVEVQSFTTSGCFGLDSEGRTADDPARGPCESVVWLDDSVLTRYEAFLSFVRTWFVMAVISIGAALFTRDAELLVIRPIERMTALMTKLAADPLAEIQALTRDVFRDAYDSDEDGEFEDEDDEDLEEDEDEDELQDHTERAGGSREGHASPGKAARQSGARRSVHGTPAAGSVGLGDATAQASRSRAASSGRVKRKSLGAAAGRAALSKGSGAATADRAGRSGQSRRSLDDVSDDDTADAGDQAVGRRRGRRGVRFREKEAKPKSAADVAADCAAGTGRYVCASLVNLLGGSAEDASKRAQGSYETAQLENAMIKIGGLLQVGFGEAGADIIAQNMGQGQGKLNPLVPGKRVDAIFGFCDIRRFTDATECLQEDVMVFVNTVGQLVHSATHRLGGAANKNIGDAFLLTWKLPRLLNPAEIASKGKELLRQIQGTMKRGRRVSIDEFVDAMAQSGDAAVALSKLGTAAATGDMDPAAWESRHPSGMYGDGMASQGRWVHDQFTSTTRAGPGLPGVADGSAVDSEAVTESLASSAPQAVPGAATANSIVARSTDHYAQASVGTSGRAGESGRASAASSGGASSTHPAAEVAPPVRVLPKPSGGVATPAGVQVVGRSAARRAAASPPTGGTAGAAAGGLAAAAAAAAGDGDDDDDDDANDGDVTSGAGKPDAGPSRSVSVGGGEDRRSAAAGDVISVLRPSLLASADGIPKHSMSERVGGVGDVSGGAVGRRLSMPSSFRPRMTRQSIIEPSARKDLQHGAGITILEDPAAPGGFLPDAAAAGGSRKPALAIRDRDATARTADNALAAFLKVIVDIHNANKRGGVLYPFLRHRAIRRRFGKSFRVELGFGLHLGWAVEGAVGSAYKVDASYLSPHVNLAARLEALTKYYGVPLLISGNFARELSLDAQRYLRLIDRITVKGSKVPIELYTFDITSYPPEFGQLRVNTMPRSAADRQPSFLLHETAIHVDFATDPSVLQLQADIPDAFFVSFHAAVRAYIRGDWLDAREQLVETEVRYRGAGKDGPTQALLKTMDRLGVGPDKEAPADWKQVHVLDSKTG</sequence>
<organism evidence="8 9">
    <name type="scientific">Cafeteria roenbergensis</name>
    <name type="common">Marine flagellate</name>
    <dbReference type="NCBI Taxonomy" id="33653"/>
    <lineage>
        <taxon>Eukaryota</taxon>
        <taxon>Sar</taxon>
        <taxon>Stramenopiles</taxon>
        <taxon>Bigyra</taxon>
        <taxon>Opalozoa</taxon>
        <taxon>Bicosoecida</taxon>
        <taxon>Cafeteriaceae</taxon>
        <taxon>Cafeteria</taxon>
    </lineage>
</organism>
<feature type="transmembrane region" description="Helical" evidence="6">
    <location>
        <begin position="370"/>
        <end position="387"/>
    </location>
</feature>
<dbReference type="GO" id="GO:0009190">
    <property type="term" value="P:cyclic nucleotide biosynthetic process"/>
    <property type="evidence" value="ECO:0007669"/>
    <property type="project" value="InterPro"/>
</dbReference>
<dbReference type="SUPFAM" id="SSF81324">
    <property type="entry name" value="Voltage-gated potassium channels"/>
    <property type="match status" value="1"/>
</dbReference>
<feature type="transmembrane region" description="Helical" evidence="6">
    <location>
        <begin position="12"/>
        <end position="31"/>
    </location>
</feature>
<feature type="compositionally biased region" description="Gly residues" evidence="5">
    <location>
        <begin position="1223"/>
        <end position="1233"/>
    </location>
</feature>
<evidence type="ECO:0000256" key="5">
    <source>
        <dbReference type="SAM" id="MobiDB-lite"/>
    </source>
</evidence>
<feature type="region of interest" description="Disordered" evidence="5">
    <location>
        <begin position="617"/>
        <end position="768"/>
    </location>
</feature>
<evidence type="ECO:0000313" key="8">
    <source>
        <dbReference type="EMBL" id="KAA0164212.1"/>
    </source>
</evidence>
<dbReference type="InterPro" id="IPR027359">
    <property type="entry name" value="Volt_channel_dom_sf"/>
</dbReference>
<gene>
    <name evidence="8" type="ORF">FNF31_02448</name>
</gene>
<dbReference type="InterPro" id="IPR001054">
    <property type="entry name" value="A/G_cyclase"/>
</dbReference>
<evidence type="ECO:0000256" key="6">
    <source>
        <dbReference type="SAM" id="Phobius"/>
    </source>
</evidence>
<comment type="caution">
    <text evidence="8">The sequence shown here is derived from an EMBL/GenBank/DDBJ whole genome shotgun (WGS) entry which is preliminary data.</text>
</comment>
<evidence type="ECO:0000313" key="9">
    <source>
        <dbReference type="Proteomes" id="UP000325113"/>
    </source>
</evidence>
<proteinExistence type="predicted"/>
<dbReference type="GO" id="GO:0035556">
    <property type="term" value="P:intracellular signal transduction"/>
    <property type="evidence" value="ECO:0007669"/>
    <property type="project" value="InterPro"/>
</dbReference>
<evidence type="ECO:0000256" key="2">
    <source>
        <dbReference type="ARBA" id="ARBA00022692"/>
    </source>
</evidence>
<feature type="region of interest" description="Disordered" evidence="5">
    <location>
        <begin position="1064"/>
        <end position="1093"/>
    </location>
</feature>
<feature type="region of interest" description="Disordered" evidence="5">
    <location>
        <begin position="1215"/>
        <end position="1239"/>
    </location>
</feature>
<feature type="compositionally biased region" description="Low complexity" evidence="5">
    <location>
        <begin position="685"/>
        <end position="698"/>
    </location>
</feature>
<dbReference type="SUPFAM" id="SSF55073">
    <property type="entry name" value="Nucleotide cyclase"/>
    <property type="match status" value="1"/>
</dbReference>
<reference evidence="8 9" key="1">
    <citation type="submission" date="2019-07" db="EMBL/GenBank/DDBJ databases">
        <title>Genomes of Cafeteria roenbergensis.</title>
        <authorList>
            <person name="Fischer M.G."/>
            <person name="Hackl T."/>
            <person name="Roman M."/>
        </authorList>
    </citation>
    <scope>NUCLEOTIDE SEQUENCE [LARGE SCALE GENOMIC DNA]</scope>
    <source>
        <strain evidence="8 9">Cflag</strain>
    </source>
</reference>
<accession>A0A5A8DFV3</accession>
<dbReference type="Proteomes" id="UP000325113">
    <property type="component" value="Unassembled WGS sequence"/>
</dbReference>
<dbReference type="PROSITE" id="PS50125">
    <property type="entry name" value="GUANYLATE_CYCLASE_2"/>
    <property type="match status" value="1"/>
</dbReference>
<feature type="compositionally biased region" description="Acidic residues" evidence="5">
    <location>
        <begin position="1153"/>
        <end position="1164"/>
    </location>
</feature>
<dbReference type="Gene3D" id="1.20.120.350">
    <property type="entry name" value="Voltage-gated potassium channels. Chain C"/>
    <property type="match status" value="1"/>
</dbReference>
<comment type="subcellular location">
    <subcellularLocation>
        <location evidence="1">Membrane</location>
        <topology evidence="1">Multi-pass membrane protein</topology>
    </subcellularLocation>
</comment>
<evidence type="ECO:0000256" key="1">
    <source>
        <dbReference type="ARBA" id="ARBA00004141"/>
    </source>
</evidence>
<keyword evidence="3 6" id="KW-1133">Transmembrane helix</keyword>
<dbReference type="Gene3D" id="3.30.70.1230">
    <property type="entry name" value="Nucleotide cyclase"/>
    <property type="match status" value="2"/>
</dbReference>
<keyword evidence="4 6" id="KW-0472">Membrane</keyword>
<feature type="compositionally biased region" description="Low complexity" evidence="5">
    <location>
        <begin position="1069"/>
        <end position="1088"/>
    </location>
</feature>
<evidence type="ECO:0000256" key="4">
    <source>
        <dbReference type="ARBA" id="ARBA00023136"/>
    </source>
</evidence>
<evidence type="ECO:0000259" key="7">
    <source>
        <dbReference type="PROSITE" id="PS50125"/>
    </source>
</evidence>
<dbReference type="PANTHER" id="PTHR43336">
    <property type="entry name" value="OXYGEN SENSOR HISTIDINE KINASE RESPONSE REGULATOR DEVS/DOSS"/>
    <property type="match status" value="1"/>
</dbReference>
<evidence type="ECO:0000256" key="3">
    <source>
        <dbReference type="ARBA" id="ARBA00022989"/>
    </source>
</evidence>
<feature type="domain" description="Guanylate cyclase" evidence="7">
    <location>
        <begin position="1345"/>
        <end position="1387"/>
    </location>
</feature>
<feature type="compositionally biased region" description="Low complexity" evidence="5">
    <location>
        <begin position="705"/>
        <end position="721"/>
    </location>
</feature>
<dbReference type="CDD" id="cd07302">
    <property type="entry name" value="CHD"/>
    <property type="match status" value="1"/>
</dbReference>